<dbReference type="AlphaFoldDB" id="A0A0H3LL95"/>
<dbReference type="InterPro" id="IPR003754">
    <property type="entry name" value="4pyrrol_synth_uPrphyn_synth"/>
</dbReference>
<evidence type="ECO:0000313" key="11">
    <source>
        <dbReference type="EMBL" id="CAE32582.1"/>
    </source>
</evidence>
<keyword evidence="5 9" id="KW-0627">Porphyrin biosynthesis</keyword>
<dbReference type="EMBL" id="BX640443">
    <property type="protein sequence ID" value="CAE32582.1"/>
    <property type="molecule type" value="Genomic_DNA"/>
</dbReference>
<evidence type="ECO:0000313" key="12">
    <source>
        <dbReference type="Proteomes" id="UP000001027"/>
    </source>
</evidence>
<dbReference type="SUPFAM" id="SSF69618">
    <property type="entry name" value="HemD-like"/>
    <property type="match status" value="1"/>
</dbReference>
<comment type="function">
    <text evidence="6 9">Catalyzes cyclization of the linear tetrapyrrole, hydroxymethylbilane, to the macrocyclic uroporphyrinogen III.</text>
</comment>
<evidence type="ECO:0000256" key="6">
    <source>
        <dbReference type="ARBA" id="ARBA00037589"/>
    </source>
</evidence>
<comment type="pathway">
    <text evidence="1 9">Porphyrin-containing compound metabolism; protoporphyrin-IX biosynthesis; coproporphyrinogen-III from 5-aminolevulinate: step 3/4.</text>
</comment>
<dbReference type="InterPro" id="IPR036108">
    <property type="entry name" value="4pyrrol_syn_uPrphyn_synt_sf"/>
</dbReference>
<dbReference type="GO" id="GO:0006782">
    <property type="term" value="P:protoporphyrinogen IX biosynthetic process"/>
    <property type="evidence" value="ECO:0007669"/>
    <property type="project" value="UniProtKB-UniRule"/>
</dbReference>
<dbReference type="CDD" id="cd06578">
    <property type="entry name" value="HemD"/>
    <property type="match status" value="1"/>
</dbReference>
<evidence type="ECO:0000256" key="8">
    <source>
        <dbReference type="ARBA" id="ARBA00048617"/>
    </source>
</evidence>
<organism evidence="11 12">
    <name type="scientific">Bordetella bronchiseptica (strain ATCC BAA-588 / NCTC 13252 / RB50)</name>
    <name type="common">Alcaligenes bronchisepticus</name>
    <dbReference type="NCBI Taxonomy" id="257310"/>
    <lineage>
        <taxon>Bacteria</taxon>
        <taxon>Pseudomonadati</taxon>
        <taxon>Pseudomonadota</taxon>
        <taxon>Betaproteobacteria</taxon>
        <taxon>Burkholderiales</taxon>
        <taxon>Alcaligenaceae</taxon>
        <taxon>Bordetella</taxon>
    </lineage>
</organism>
<dbReference type="UniPathway" id="UPA00251">
    <property type="reaction ID" value="UER00320"/>
</dbReference>
<dbReference type="Pfam" id="PF02602">
    <property type="entry name" value="HEM4"/>
    <property type="match status" value="1"/>
</dbReference>
<reference evidence="12" key="1">
    <citation type="journal article" date="2003" name="Nat. Genet.">
        <title>Comparative analysis of the genome sequences of Bordetella pertussis, Bordetella parapertussis and Bordetella bronchiseptica.</title>
        <authorList>
            <person name="Parkhill J."/>
            <person name="Sebaihia M."/>
            <person name="Preston A."/>
            <person name="Murphy L.D."/>
            <person name="Thomson N.R."/>
            <person name="Harris D.E."/>
            <person name="Holden M.T.G."/>
            <person name="Churcher C.M."/>
            <person name="Bentley S.D."/>
            <person name="Mungall K.L."/>
            <person name="Cerdeno-Tarraga A.-M."/>
            <person name="Temple L."/>
            <person name="James K.D."/>
            <person name="Harris B."/>
            <person name="Quail M.A."/>
            <person name="Achtman M."/>
            <person name="Atkin R."/>
            <person name="Baker S."/>
            <person name="Basham D."/>
            <person name="Bason N."/>
            <person name="Cherevach I."/>
            <person name="Chillingworth T."/>
            <person name="Collins M."/>
            <person name="Cronin A."/>
            <person name="Davis P."/>
            <person name="Doggett J."/>
            <person name="Feltwell T."/>
            <person name="Goble A."/>
            <person name="Hamlin N."/>
            <person name="Hauser H."/>
            <person name="Holroyd S."/>
            <person name="Jagels K."/>
            <person name="Leather S."/>
            <person name="Moule S."/>
            <person name="Norberczak H."/>
            <person name="O'Neil S."/>
            <person name="Ormond D."/>
            <person name="Price C."/>
            <person name="Rabbinowitsch E."/>
            <person name="Rutter S."/>
            <person name="Sanders M."/>
            <person name="Saunders D."/>
            <person name="Seeger K."/>
            <person name="Sharp S."/>
            <person name="Simmonds M."/>
            <person name="Skelton J."/>
            <person name="Squares R."/>
            <person name="Squares S."/>
            <person name="Stevens K."/>
            <person name="Unwin L."/>
            <person name="Whitehead S."/>
            <person name="Barrell B.G."/>
            <person name="Maskell D.J."/>
        </authorList>
    </citation>
    <scope>NUCLEOTIDE SEQUENCE [LARGE SCALE GENOMIC DNA]</scope>
    <source>
        <strain evidence="12">ATCC BAA-588 / NCTC 13252 / RB50</strain>
    </source>
</reference>
<comment type="similarity">
    <text evidence="2 9">Belongs to the uroporphyrinogen-III synthase family.</text>
</comment>
<keyword evidence="4 9" id="KW-0456">Lyase</keyword>
<sequence>MTGRSGPRGGLPMSQIAILTRPQGRNGALAQRLHEAGWQTLCLPALRIEPLPPENGAVPLPRDYDLVVFVSGNAARLYLEQLGERGQLPWPAGAVAATVGPASARALLDSGQFGADTTVLHPAETAPTHDSEALWSLLRARPALPRRALLVRGTQGRDWLADRLAAAGVEVSRHAVYRRRPAPWAQEGRQRLRDWARAGERPTWLLTSGEGIDALVQGLREEQLLDWWLQGRFVVTHPVLAERLRALAGGGADAPMVKNCMPADEAIFATFVAA</sequence>
<dbReference type="eggNOG" id="COG1587">
    <property type="taxonomic scope" value="Bacteria"/>
</dbReference>
<evidence type="ECO:0000256" key="4">
    <source>
        <dbReference type="ARBA" id="ARBA00023239"/>
    </source>
</evidence>
<evidence type="ECO:0000259" key="10">
    <source>
        <dbReference type="Pfam" id="PF02602"/>
    </source>
</evidence>
<dbReference type="KEGG" id="bbr:BB2086"/>
<dbReference type="InterPro" id="IPR039793">
    <property type="entry name" value="UROS/Hem4"/>
</dbReference>
<dbReference type="GO" id="GO:0004852">
    <property type="term" value="F:uroporphyrinogen-III synthase activity"/>
    <property type="evidence" value="ECO:0007669"/>
    <property type="project" value="UniProtKB-UniRule"/>
</dbReference>
<evidence type="ECO:0000256" key="1">
    <source>
        <dbReference type="ARBA" id="ARBA00004772"/>
    </source>
</evidence>
<dbReference type="HOGENOM" id="CLU_011276_9_4_4"/>
<comment type="catalytic activity">
    <reaction evidence="8 9">
        <text>hydroxymethylbilane = uroporphyrinogen III + H2O</text>
        <dbReference type="Rhea" id="RHEA:18965"/>
        <dbReference type="ChEBI" id="CHEBI:15377"/>
        <dbReference type="ChEBI" id="CHEBI:57308"/>
        <dbReference type="ChEBI" id="CHEBI:57845"/>
        <dbReference type="EC" id="4.2.1.75"/>
    </reaction>
</comment>
<dbReference type="GO" id="GO:0006780">
    <property type="term" value="P:uroporphyrinogen III biosynthetic process"/>
    <property type="evidence" value="ECO:0007669"/>
    <property type="project" value="UniProtKB-UniRule"/>
</dbReference>
<dbReference type="EC" id="4.2.1.75" evidence="3 9"/>
<evidence type="ECO:0000256" key="2">
    <source>
        <dbReference type="ARBA" id="ARBA00008133"/>
    </source>
</evidence>
<dbReference type="Proteomes" id="UP000001027">
    <property type="component" value="Chromosome"/>
</dbReference>
<evidence type="ECO:0000256" key="7">
    <source>
        <dbReference type="ARBA" id="ARBA00040167"/>
    </source>
</evidence>
<dbReference type="Gene3D" id="3.40.50.10090">
    <property type="match status" value="2"/>
</dbReference>
<evidence type="ECO:0000256" key="9">
    <source>
        <dbReference type="RuleBase" id="RU366031"/>
    </source>
</evidence>
<evidence type="ECO:0000256" key="5">
    <source>
        <dbReference type="ARBA" id="ARBA00023244"/>
    </source>
</evidence>
<gene>
    <name evidence="11" type="ordered locus">BB2086</name>
</gene>
<proteinExistence type="inferred from homology"/>
<dbReference type="PANTHER" id="PTHR38042:SF1">
    <property type="entry name" value="UROPORPHYRINOGEN-III SYNTHASE, CHLOROPLASTIC"/>
    <property type="match status" value="1"/>
</dbReference>
<accession>A0A0H3LL95</accession>
<protein>
    <recommendedName>
        <fullName evidence="7 9">Uroporphyrinogen-III synthase</fullName>
        <ecNumber evidence="3 9">4.2.1.75</ecNumber>
    </recommendedName>
</protein>
<evidence type="ECO:0000256" key="3">
    <source>
        <dbReference type="ARBA" id="ARBA00013109"/>
    </source>
</evidence>
<name>A0A0H3LL95_BORBR</name>
<dbReference type="PANTHER" id="PTHR38042">
    <property type="entry name" value="UROPORPHYRINOGEN-III SYNTHASE, CHLOROPLASTIC"/>
    <property type="match status" value="1"/>
</dbReference>
<feature type="domain" description="Tetrapyrrole biosynthesis uroporphyrinogen III synthase" evidence="10">
    <location>
        <begin position="28"/>
        <end position="247"/>
    </location>
</feature>